<evidence type="ECO:0000256" key="3">
    <source>
        <dbReference type="ARBA" id="ARBA00012438"/>
    </source>
</evidence>
<evidence type="ECO:0000256" key="12">
    <source>
        <dbReference type="ARBA" id="ARBA00023012"/>
    </source>
</evidence>
<dbReference type="PANTHER" id="PTHR45528">
    <property type="entry name" value="SENSOR HISTIDINE KINASE CPXA"/>
    <property type="match status" value="1"/>
</dbReference>
<proteinExistence type="predicted"/>
<dbReference type="Proteomes" id="UP001300871">
    <property type="component" value="Unassembled WGS sequence"/>
</dbReference>
<dbReference type="InterPro" id="IPR036097">
    <property type="entry name" value="HisK_dim/P_sf"/>
</dbReference>
<keyword evidence="10" id="KW-0067">ATP-binding</keyword>
<feature type="transmembrane region" description="Helical" evidence="14">
    <location>
        <begin position="164"/>
        <end position="185"/>
    </location>
</feature>
<dbReference type="RefSeq" id="WP_118020917.1">
    <property type="nucleotide sequence ID" value="NZ_CACRUA010000022.1"/>
</dbReference>
<feature type="transmembrane region" description="Helical" evidence="14">
    <location>
        <begin position="109"/>
        <end position="127"/>
    </location>
</feature>
<dbReference type="Gene3D" id="1.10.287.130">
    <property type="match status" value="1"/>
</dbReference>
<evidence type="ECO:0000313" key="16">
    <source>
        <dbReference type="EMBL" id="MDB2001963.1"/>
    </source>
</evidence>
<reference evidence="16" key="1">
    <citation type="submission" date="2023-01" db="EMBL/GenBank/DDBJ databases">
        <title>Human gut microbiome strain richness.</title>
        <authorList>
            <person name="Chen-Liaw A."/>
        </authorList>
    </citation>
    <scope>NUCLEOTIDE SEQUENCE</scope>
    <source>
        <strain evidence="16">B1_m1001713B170214d0_201011</strain>
    </source>
</reference>
<dbReference type="SUPFAM" id="SSF55874">
    <property type="entry name" value="ATPase domain of HSP90 chaperone/DNA topoisomerase II/histidine kinase"/>
    <property type="match status" value="1"/>
</dbReference>
<comment type="catalytic activity">
    <reaction evidence="1">
        <text>ATP + protein L-histidine = ADP + protein N-phospho-L-histidine.</text>
        <dbReference type="EC" id="2.7.13.3"/>
    </reaction>
</comment>
<feature type="transmembrane region" description="Helical" evidence="14">
    <location>
        <begin position="77"/>
        <end position="97"/>
    </location>
</feature>
<evidence type="ECO:0000313" key="17">
    <source>
        <dbReference type="Proteomes" id="UP001300871"/>
    </source>
</evidence>
<dbReference type="CDD" id="cd00082">
    <property type="entry name" value="HisKA"/>
    <property type="match status" value="1"/>
</dbReference>
<evidence type="ECO:0000256" key="14">
    <source>
        <dbReference type="SAM" id="Phobius"/>
    </source>
</evidence>
<dbReference type="InterPro" id="IPR003661">
    <property type="entry name" value="HisK_dim/P_dom"/>
</dbReference>
<dbReference type="InterPro" id="IPR003594">
    <property type="entry name" value="HATPase_dom"/>
</dbReference>
<evidence type="ECO:0000256" key="4">
    <source>
        <dbReference type="ARBA" id="ARBA00022475"/>
    </source>
</evidence>
<keyword evidence="4" id="KW-1003">Cell membrane</keyword>
<protein>
    <recommendedName>
        <fullName evidence="3">histidine kinase</fullName>
        <ecNumber evidence="3">2.7.13.3</ecNumber>
    </recommendedName>
</protein>
<evidence type="ECO:0000256" key="8">
    <source>
        <dbReference type="ARBA" id="ARBA00022741"/>
    </source>
</evidence>
<comment type="caution">
    <text evidence="16">The sequence shown here is derived from an EMBL/GenBank/DDBJ whole genome shotgun (WGS) entry which is preliminary data.</text>
</comment>
<evidence type="ECO:0000256" key="5">
    <source>
        <dbReference type="ARBA" id="ARBA00022553"/>
    </source>
</evidence>
<dbReference type="InterPro" id="IPR005467">
    <property type="entry name" value="His_kinase_dom"/>
</dbReference>
<evidence type="ECO:0000256" key="9">
    <source>
        <dbReference type="ARBA" id="ARBA00022777"/>
    </source>
</evidence>
<evidence type="ECO:0000256" key="1">
    <source>
        <dbReference type="ARBA" id="ARBA00000085"/>
    </source>
</evidence>
<feature type="transmembrane region" description="Helical" evidence="14">
    <location>
        <begin position="12"/>
        <end position="34"/>
    </location>
</feature>
<evidence type="ECO:0000256" key="13">
    <source>
        <dbReference type="ARBA" id="ARBA00023136"/>
    </source>
</evidence>
<dbReference type="PROSITE" id="PS50109">
    <property type="entry name" value="HIS_KIN"/>
    <property type="match status" value="1"/>
</dbReference>
<dbReference type="GO" id="GO:0005524">
    <property type="term" value="F:ATP binding"/>
    <property type="evidence" value="ECO:0007669"/>
    <property type="project" value="UniProtKB-KW"/>
</dbReference>
<evidence type="ECO:0000256" key="10">
    <source>
        <dbReference type="ARBA" id="ARBA00022840"/>
    </source>
</evidence>
<evidence type="ECO:0000256" key="7">
    <source>
        <dbReference type="ARBA" id="ARBA00022692"/>
    </source>
</evidence>
<dbReference type="EMBL" id="JAQLGM010000053">
    <property type="protein sequence ID" value="MDB2001963.1"/>
    <property type="molecule type" value="Genomic_DNA"/>
</dbReference>
<evidence type="ECO:0000256" key="2">
    <source>
        <dbReference type="ARBA" id="ARBA00004651"/>
    </source>
</evidence>
<dbReference type="PANTHER" id="PTHR45528:SF1">
    <property type="entry name" value="SENSOR HISTIDINE KINASE CPXA"/>
    <property type="match status" value="1"/>
</dbReference>
<keyword evidence="5" id="KW-0597">Phosphoprotein</keyword>
<evidence type="ECO:0000256" key="11">
    <source>
        <dbReference type="ARBA" id="ARBA00022989"/>
    </source>
</evidence>
<gene>
    <name evidence="16" type="ORF">PM006_17335</name>
</gene>
<evidence type="ECO:0000256" key="6">
    <source>
        <dbReference type="ARBA" id="ARBA00022679"/>
    </source>
</evidence>
<dbReference type="InterPro" id="IPR050398">
    <property type="entry name" value="HssS/ArlS-like"/>
</dbReference>
<evidence type="ECO:0000259" key="15">
    <source>
        <dbReference type="PROSITE" id="PS50109"/>
    </source>
</evidence>
<dbReference type="SMART" id="SM00387">
    <property type="entry name" value="HATPase_c"/>
    <property type="match status" value="1"/>
</dbReference>
<dbReference type="FunFam" id="1.10.287.130:FF:000008">
    <property type="entry name" value="Two-component sensor histidine kinase"/>
    <property type="match status" value="1"/>
</dbReference>
<dbReference type="InterPro" id="IPR036890">
    <property type="entry name" value="HATPase_C_sf"/>
</dbReference>
<accession>A0AAW6B037</accession>
<dbReference type="Gene3D" id="3.30.565.10">
    <property type="entry name" value="Histidine kinase-like ATPase, C-terminal domain"/>
    <property type="match status" value="1"/>
</dbReference>
<keyword evidence="13 14" id="KW-0472">Membrane</keyword>
<keyword evidence="7 14" id="KW-0812">Transmembrane</keyword>
<keyword evidence="12" id="KW-0902">Two-component regulatory system</keyword>
<dbReference type="SMART" id="SM00388">
    <property type="entry name" value="HisKA"/>
    <property type="match status" value="1"/>
</dbReference>
<dbReference type="SUPFAM" id="SSF47384">
    <property type="entry name" value="Homodimeric domain of signal transducing histidine kinase"/>
    <property type="match status" value="1"/>
</dbReference>
<dbReference type="EC" id="2.7.13.3" evidence="3"/>
<comment type="subcellular location">
    <subcellularLocation>
        <location evidence="2">Cell membrane</location>
        <topology evidence="2">Multi-pass membrane protein</topology>
    </subcellularLocation>
</comment>
<keyword evidence="9 16" id="KW-0418">Kinase</keyword>
<dbReference type="Pfam" id="PF02518">
    <property type="entry name" value="HATPase_c"/>
    <property type="match status" value="1"/>
</dbReference>
<dbReference type="Pfam" id="PF00512">
    <property type="entry name" value="HisKA"/>
    <property type="match status" value="1"/>
</dbReference>
<dbReference type="GO" id="GO:0000155">
    <property type="term" value="F:phosphorelay sensor kinase activity"/>
    <property type="evidence" value="ECO:0007669"/>
    <property type="project" value="InterPro"/>
</dbReference>
<organism evidence="16 17">
    <name type="scientific">Clostridium symbiosum</name>
    <name type="common">Bacteroides symbiosus</name>
    <dbReference type="NCBI Taxonomy" id="1512"/>
    <lineage>
        <taxon>Bacteria</taxon>
        <taxon>Bacillati</taxon>
        <taxon>Bacillota</taxon>
        <taxon>Clostridia</taxon>
        <taxon>Lachnospirales</taxon>
        <taxon>Lachnospiraceae</taxon>
        <taxon>Otoolea</taxon>
    </lineage>
</organism>
<feature type="domain" description="Histidine kinase" evidence="15">
    <location>
        <begin position="344"/>
        <end position="541"/>
    </location>
</feature>
<dbReference type="AlphaFoldDB" id="A0AAW6B037"/>
<keyword evidence="6" id="KW-0808">Transferase</keyword>
<dbReference type="GO" id="GO:0005886">
    <property type="term" value="C:plasma membrane"/>
    <property type="evidence" value="ECO:0007669"/>
    <property type="project" value="UniProtKB-SubCell"/>
</dbReference>
<feature type="transmembrane region" description="Helical" evidence="14">
    <location>
        <begin position="245"/>
        <end position="273"/>
    </location>
</feature>
<name>A0AAW6B037_CLOSY</name>
<sequence length="572" mass="65116">MDTKLRNYHRMGVVLVLLTIIAMTASVMASYPWLKEQAFMNAELITSNSNYDVYEGYWMTINGDEYLFHNFWKFEQIVAWMLLGFSFLTAAVAFITGLIKPLGITERKFFAMPFELLILIGGCALAFMSDGGYLVMEVVAGTVTGVFASELVRELNFSYQQAYGILMAGNAVMWALGITFIYWFVVSLDSIFTMGLTRWLKERTIIGWLLMGGKNAVEKTCGLVGSVDFRDKQTKLLLKIVGINFVLLTVISCFWFFGIFGLMIYSVVLFFLLRRIYDGMQEKYEILLQATGKMADGNLEVEINEDLGVFEPLKGEITKIRNGFKKAVEEEVKSQSMKTELITNVSHDLKTPLTAIITYVNLLKKEGITEEERRNYIRILDQKSMRLKSLIEDLFEISKANSNNVTLHLVEVDIVSLMKQVRLELEDKIGRSQVEFRWNMPDDKAVLILDSEKTYRVFENLLVNIVKYALPGTRAYVEITDDGETVMVSMKNISATEISLEGRDITDRFVRGDESRNTEGSGLGLAIARSFVELQKGTMEVGIEADLFKVKIEWDRNRMPDKAEDMFVNEAE</sequence>
<keyword evidence="8" id="KW-0547">Nucleotide-binding</keyword>
<keyword evidence="11 14" id="KW-1133">Transmembrane helix</keyword>